<dbReference type="RefSeq" id="WP_186916416.1">
    <property type="nucleotide sequence ID" value="NZ_JACOFZ010000003.1"/>
</dbReference>
<dbReference type="EMBL" id="JACOFZ010000003">
    <property type="protein sequence ID" value="MBC3881927.1"/>
    <property type="molecule type" value="Genomic_DNA"/>
</dbReference>
<protein>
    <submittedName>
        <fullName evidence="1">Uncharacterized protein</fullName>
    </submittedName>
</protein>
<dbReference type="Proteomes" id="UP000627446">
    <property type="component" value="Unassembled WGS sequence"/>
</dbReference>
<organism evidence="1 2">
    <name type="scientific">Undibacterium nitidum</name>
    <dbReference type="NCBI Taxonomy" id="2762298"/>
    <lineage>
        <taxon>Bacteria</taxon>
        <taxon>Pseudomonadati</taxon>
        <taxon>Pseudomonadota</taxon>
        <taxon>Betaproteobacteria</taxon>
        <taxon>Burkholderiales</taxon>
        <taxon>Oxalobacteraceae</taxon>
        <taxon>Undibacterium</taxon>
    </lineage>
</organism>
<dbReference type="AlphaFoldDB" id="A0A923KU60"/>
<keyword evidence="2" id="KW-1185">Reference proteome</keyword>
<comment type="caution">
    <text evidence="1">The sequence shown here is derived from an EMBL/GenBank/DDBJ whole genome shotgun (WGS) entry which is preliminary data.</text>
</comment>
<evidence type="ECO:0000313" key="2">
    <source>
        <dbReference type="Proteomes" id="UP000627446"/>
    </source>
</evidence>
<evidence type="ECO:0000313" key="1">
    <source>
        <dbReference type="EMBL" id="MBC3881927.1"/>
    </source>
</evidence>
<gene>
    <name evidence="1" type="ORF">H8K36_11110</name>
</gene>
<reference evidence="1" key="1">
    <citation type="submission" date="2020-08" db="EMBL/GenBank/DDBJ databases">
        <title>Novel species isolated from subtropical streams in China.</title>
        <authorList>
            <person name="Lu H."/>
        </authorList>
    </citation>
    <scope>NUCLEOTIDE SEQUENCE</scope>
    <source>
        <strain evidence="1">LX22W</strain>
    </source>
</reference>
<sequence length="143" mass="16153">MGYDIHITRKNLWFDDEGSEIELAEWIAYVTGDAEMRLDRFAEAMSNSGDTLRVESAGLSVWLGYSGHQENGNMAWFDFRRGNIVVKNPDIEILKKMWSIAKALSAKVQGDEGELYGVDGNAVDEQPPVSVGVNTKKPWWKVW</sequence>
<name>A0A923KU60_9BURK</name>
<accession>A0A923KU60</accession>
<proteinExistence type="predicted"/>